<evidence type="ECO:0000313" key="1">
    <source>
        <dbReference type="EMBL" id="MBF8176181.1"/>
    </source>
</evidence>
<accession>A0ABS0EMU8</accession>
<organism evidence="1 2">
    <name type="scientific">Herminiimonas contaminans</name>
    <dbReference type="NCBI Taxonomy" id="1111140"/>
    <lineage>
        <taxon>Bacteria</taxon>
        <taxon>Pseudomonadati</taxon>
        <taxon>Pseudomonadota</taxon>
        <taxon>Betaproteobacteria</taxon>
        <taxon>Burkholderiales</taxon>
        <taxon>Oxalobacteraceae</taxon>
        <taxon>Herminiimonas</taxon>
    </lineage>
</organism>
<dbReference type="Proteomes" id="UP000657372">
    <property type="component" value="Unassembled WGS sequence"/>
</dbReference>
<comment type="caution">
    <text evidence="1">The sequence shown here is derived from an EMBL/GenBank/DDBJ whole genome shotgun (WGS) entry which is preliminary data.</text>
</comment>
<proteinExistence type="predicted"/>
<evidence type="ECO:0000313" key="2">
    <source>
        <dbReference type="Proteomes" id="UP000657372"/>
    </source>
</evidence>
<sequence length="232" mass="26011">MSENKNIESDCLSLRMRAAVSLAWSLLARKIGGKIIAINKEASMQLQFSYLLQQLLPLIVFHKSESFTLELESGVKIGKANCEIDVLFTGTSELQTHKIAIEMKCYRTLASSGGKRGATDIFMKDVYEDLAILERYVDVGHAHEGIALVMNDMGRMVHPVQKKAKCWAYDISHGTTFGPIKLSTPIGGKDVNIELKNKYTLDWTRHGDFWFLEVQGQLCGNDEVNNEREAVI</sequence>
<protein>
    <recommendedName>
        <fullName evidence="3">Restriction endonuclease</fullName>
    </recommendedName>
</protein>
<evidence type="ECO:0008006" key="3">
    <source>
        <dbReference type="Google" id="ProtNLM"/>
    </source>
</evidence>
<reference evidence="1 2" key="1">
    <citation type="submission" date="2020-11" db="EMBL/GenBank/DDBJ databases">
        <title>WGS of Herminiimonas contaminans strain Marseille-Q4544 isolated from planarians Schmidtea mediterranea.</title>
        <authorList>
            <person name="Kangale L."/>
        </authorList>
    </citation>
    <scope>NUCLEOTIDE SEQUENCE [LARGE SCALE GENOMIC DNA]</scope>
    <source>
        <strain evidence="1 2">Marseille-Q4544</strain>
    </source>
</reference>
<dbReference type="RefSeq" id="WP_195874402.1">
    <property type="nucleotide sequence ID" value="NZ_JADOEL010000001.1"/>
</dbReference>
<gene>
    <name evidence="1" type="ORF">IXC47_00640</name>
</gene>
<dbReference type="EMBL" id="JADOEL010000001">
    <property type="protein sequence ID" value="MBF8176181.1"/>
    <property type="molecule type" value="Genomic_DNA"/>
</dbReference>
<keyword evidence="2" id="KW-1185">Reference proteome</keyword>
<name>A0ABS0EMU8_9BURK</name>